<feature type="chain" id="PRO_5029685042" description="Bifunctional inhibitor/plant lipid transfer protein/seed storage helical domain-containing protein" evidence="3">
    <location>
        <begin position="20"/>
        <end position="145"/>
    </location>
</feature>
<dbReference type="PANTHER" id="PTHR35496">
    <property type="entry name" value="2S SEED STORAGE PROTEIN 1-RELATED"/>
    <property type="match status" value="1"/>
</dbReference>
<evidence type="ECO:0000256" key="3">
    <source>
        <dbReference type="SAM" id="SignalP"/>
    </source>
</evidence>
<proteinExistence type="inferred from homology"/>
<accession>A0A7N0UQJ1</accession>
<dbReference type="Proteomes" id="UP000594263">
    <property type="component" value="Unplaced"/>
</dbReference>
<dbReference type="Gene3D" id="1.10.110.10">
    <property type="entry name" value="Plant lipid-transfer and hydrophobic proteins"/>
    <property type="match status" value="1"/>
</dbReference>
<keyword evidence="3" id="KW-0732">Signal</keyword>
<dbReference type="InterPro" id="IPR036312">
    <property type="entry name" value="Bifun_inhib/LTP/seed_sf"/>
</dbReference>
<dbReference type="InterPro" id="IPR000617">
    <property type="entry name" value="Napin/2SS/CON"/>
</dbReference>
<dbReference type="EnsemblPlants" id="Kaladp0079s0123.1.v1.1">
    <property type="protein sequence ID" value="Kaladp0079s0123.1.v1.1.CDS.1"/>
    <property type="gene ID" value="Kaladp0079s0123.v1.1"/>
</dbReference>
<evidence type="ECO:0000313" key="6">
    <source>
        <dbReference type="Proteomes" id="UP000594263"/>
    </source>
</evidence>
<evidence type="ECO:0000256" key="2">
    <source>
        <dbReference type="ARBA" id="ARBA00023157"/>
    </source>
</evidence>
<dbReference type="AlphaFoldDB" id="A0A7N0UQJ1"/>
<dbReference type="GO" id="GO:0045735">
    <property type="term" value="F:nutrient reservoir activity"/>
    <property type="evidence" value="ECO:0007669"/>
    <property type="project" value="InterPro"/>
</dbReference>
<name>A0A7N0UQJ1_KALFE</name>
<protein>
    <recommendedName>
        <fullName evidence="4">Bifunctional inhibitor/plant lipid transfer protein/seed storage helical domain-containing protein</fullName>
    </recommendedName>
</protein>
<evidence type="ECO:0000256" key="1">
    <source>
        <dbReference type="ARBA" id="ARBA00008262"/>
    </source>
</evidence>
<dbReference type="InterPro" id="IPR016140">
    <property type="entry name" value="Bifunc_inhib/LTP/seed_store"/>
</dbReference>
<feature type="domain" description="Bifunctional inhibitor/plant lipid transfer protein/seed storage helical" evidence="4">
    <location>
        <begin position="59"/>
        <end position="135"/>
    </location>
</feature>
<dbReference type="Pfam" id="PF00234">
    <property type="entry name" value="Tryp_alpha_amyl"/>
    <property type="match status" value="1"/>
</dbReference>
<dbReference type="PANTHER" id="PTHR35496:SF20">
    <property type="entry name" value="2S SEED STORAGE PROTEIN 1-RELATED"/>
    <property type="match status" value="1"/>
</dbReference>
<sequence length="145" mass="15795">MVKLVIFVALFSALSVAEASVIRTTTSVSHDNDDDLMMTGNAAEGTCTEVPRSRDIGYCIDYVREAATGDPPTGSHLWACCSQMGNVDKACICEALKKAISKSGKQAQWEAEERMRMARRARNIPAMCRLGPQKCDWSSTSIGMI</sequence>
<dbReference type="Gramene" id="Kaladp0079s0123.1.v1.1">
    <property type="protein sequence ID" value="Kaladp0079s0123.1.v1.1.CDS.1"/>
    <property type="gene ID" value="Kaladp0079s0123.v1.1"/>
</dbReference>
<evidence type="ECO:0000259" key="4">
    <source>
        <dbReference type="SMART" id="SM00499"/>
    </source>
</evidence>
<comment type="similarity">
    <text evidence="1">Belongs to the 2S seed storage albumins family.</text>
</comment>
<reference evidence="5" key="1">
    <citation type="submission" date="2021-01" db="UniProtKB">
        <authorList>
            <consortium name="EnsemblPlants"/>
        </authorList>
    </citation>
    <scope>IDENTIFICATION</scope>
</reference>
<keyword evidence="6" id="KW-1185">Reference proteome</keyword>
<feature type="signal peptide" evidence="3">
    <location>
        <begin position="1"/>
        <end position="19"/>
    </location>
</feature>
<dbReference type="SUPFAM" id="SSF47699">
    <property type="entry name" value="Bifunctional inhibitor/lipid-transfer protein/seed storage 2S albumin"/>
    <property type="match status" value="1"/>
</dbReference>
<dbReference type="SMART" id="SM00499">
    <property type="entry name" value="AAI"/>
    <property type="match status" value="1"/>
</dbReference>
<keyword evidence="2" id="KW-1015">Disulfide bond</keyword>
<organism evidence="5 6">
    <name type="scientific">Kalanchoe fedtschenkoi</name>
    <name type="common">Lavender scallops</name>
    <name type="synonym">South American air plant</name>
    <dbReference type="NCBI Taxonomy" id="63787"/>
    <lineage>
        <taxon>Eukaryota</taxon>
        <taxon>Viridiplantae</taxon>
        <taxon>Streptophyta</taxon>
        <taxon>Embryophyta</taxon>
        <taxon>Tracheophyta</taxon>
        <taxon>Spermatophyta</taxon>
        <taxon>Magnoliopsida</taxon>
        <taxon>eudicotyledons</taxon>
        <taxon>Gunneridae</taxon>
        <taxon>Pentapetalae</taxon>
        <taxon>Saxifragales</taxon>
        <taxon>Crassulaceae</taxon>
        <taxon>Kalanchoe</taxon>
    </lineage>
</organism>
<evidence type="ECO:0000313" key="5">
    <source>
        <dbReference type="EnsemblPlants" id="Kaladp0079s0123.1.v1.1.CDS.1"/>
    </source>
</evidence>